<name>A0A173GDC3_9CAUD</name>
<dbReference type="Proteomes" id="UP000222975">
    <property type="component" value="Segment"/>
</dbReference>
<evidence type="ECO:0000313" key="1">
    <source>
        <dbReference type="EMBL" id="ANH51691.1"/>
    </source>
</evidence>
<organism evidence="1 2">
    <name type="scientific">Erwinia phage vB_EamM_Simmy50</name>
    <dbReference type="NCBI Taxonomy" id="1815988"/>
    <lineage>
        <taxon>Viruses</taxon>
        <taxon>Duplodnaviria</taxon>
        <taxon>Heunggongvirae</taxon>
        <taxon>Uroviricota</taxon>
        <taxon>Caudoviricetes</taxon>
        <taxon>Chimalliviridae</taxon>
        <taxon>Agricanvirus</taxon>
        <taxon>Agricanvirus simmy50</taxon>
    </lineage>
</organism>
<keyword evidence="2" id="KW-1185">Reference proteome</keyword>
<proteinExistence type="predicted"/>
<reference evidence="2" key="1">
    <citation type="submission" date="2016-03" db="EMBL/GenBank/DDBJ databases">
        <authorList>
            <person name="Sharma R."/>
            <person name="Simister A.R."/>
            <person name="Berg J.A."/>
            <person name="Jensen G.L."/>
            <person name="Keele B.R."/>
            <person name="Ward M.E.H."/>
            <person name="Breakwell D.P."/>
            <person name="Hope S."/>
            <person name="Grose J.H."/>
        </authorList>
    </citation>
    <scope>NUCLEOTIDE SEQUENCE [LARGE SCALE GENOMIC DNA]</scope>
</reference>
<protein>
    <submittedName>
        <fullName evidence="1">Uncharacterized protein</fullName>
    </submittedName>
</protein>
<sequence length="233" mass="26864">MGMYTGVSFRLKVRKNAPLPVLEFMDKFFMEGETLQAVKDLQKETGIQFQSTAIALPGDQFHYSEIADMTMMVRGHSSSFESWYWRVKEDKGDYWLYETRANTKRPHHDLAANLIQALLPCLVIEEGDVVLRSIYEDSAQERVLALVNGKIIEERGYEYEDEYNSPWNEKAPIDYVKGDFGAIAHIRITEEEEFTPPWTLQELRAGEEKARLEKEAEHERIRAEGGGFGFGGW</sequence>
<accession>A0A173GDC3</accession>
<dbReference type="EMBL" id="KU886223">
    <property type="protein sequence ID" value="ANH51691.1"/>
    <property type="molecule type" value="Genomic_DNA"/>
</dbReference>
<gene>
    <name evidence="1" type="ORF">SIMMY50_232</name>
</gene>
<evidence type="ECO:0000313" key="2">
    <source>
        <dbReference type="Proteomes" id="UP000222975"/>
    </source>
</evidence>